<gene>
    <name evidence="1" type="ORF">ABLV49_11270</name>
</gene>
<evidence type="ECO:0000313" key="1">
    <source>
        <dbReference type="EMBL" id="XBP68509.1"/>
    </source>
</evidence>
<protein>
    <submittedName>
        <fullName evidence="1">Uncharacterized protein</fullName>
    </submittedName>
</protein>
<dbReference type="RefSeq" id="WP_349276502.1">
    <property type="nucleotide sequence ID" value="NZ_CBCSCU010000020.1"/>
</dbReference>
<accession>A0AAU7LLM2</accession>
<dbReference type="AlphaFoldDB" id="A0AAU7LLM2"/>
<name>A0AAU7LLM2_9BURK</name>
<dbReference type="EMBL" id="CP157675">
    <property type="protein sequence ID" value="XBP68509.1"/>
    <property type="molecule type" value="Genomic_DNA"/>
</dbReference>
<reference evidence="1" key="1">
    <citation type="submission" date="2024-05" db="EMBL/GenBank/DDBJ databases">
        <authorList>
            <person name="Bunk B."/>
            <person name="Swiderski J."/>
            <person name="Sproer C."/>
            <person name="Thiel V."/>
        </authorList>
    </citation>
    <scope>NUCLEOTIDE SEQUENCE</scope>
    <source>
        <strain evidence="1">DSM 17735</strain>
    </source>
</reference>
<organism evidence="1">
    <name type="scientific">Polaromonas hydrogenivorans</name>
    <dbReference type="NCBI Taxonomy" id="335476"/>
    <lineage>
        <taxon>Bacteria</taxon>
        <taxon>Pseudomonadati</taxon>
        <taxon>Pseudomonadota</taxon>
        <taxon>Betaproteobacteria</taxon>
        <taxon>Burkholderiales</taxon>
        <taxon>Comamonadaceae</taxon>
        <taxon>Polaromonas</taxon>
    </lineage>
</organism>
<sequence length="226" mass="25490">MPLYPVFTNLIQRYEESAVLRGLVQLIPLSIGSAIDTAVLTKVQAIRATRMTEFFDELSRGEIELKQELLDNNDFLHCFFATTEAAFKTNRTEKIRFLARLLLAAAVDGRLSDIDEYEEYLGILDDLSNRELAVLTLLDKYESSHPKGESENDLQCATRFWKEFSSELTDKLAIPPNEIDAMLTRLNRSGCYETFVGGYIGYTGGMGKTTPSFHRLKSLALVESGR</sequence>
<proteinExistence type="predicted"/>